<protein>
    <submittedName>
        <fullName evidence="1">Uncharacterized protein</fullName>
    </submittedName>
</protein>
<comment type="caution">
    <text evidence="1">The sequence shown here is derived from an EMBL/GenBank/DDBJ whole genome shotgun (WGS) entry which is preliminary data.</text>
</comment>
<name>A0AAV4S9S3_9ARAC</name>
<dbReference type="Proteomes" id="UP001054837">
    <property type="component" value="Unassembled WGS sequence"/>
</dbReference>
<reference evidence="1 2" key="1">
    <citation type="submission" date="2021-06" db="EMBL/GenBank/DDBJ databases">
        <title>Caerostris darwini draft genome.</title>
        <authorList>
            <person name="Kono N."/>
            <person name="Arakawa K."/>
        </authorList>
    </citation>
    <scope>NUCLEOTIDE SEQUENCE [LARGE SCALE GENOMIC DNA]</scope>
</reference>
<sequence>MLIASESCFLLKPGSNSVSTFRWPEVRSQGGPSQVRPPHPTGFAPLLRNFLRRYVRLNRKTSVPESFRRMEMHGASLCSSASVREKEREREKVDRGLLHRLMAMEGRFIAE</sequence>
<accession>A0AAV4S9S3</accession>
<evidence type="ECO:0000313" key="2">
    <source>
        <dbReference type="Proteomes" id="UP001054837"/>
    </source>
</evidence>
<keyword evidence="2" id="KW-1185">Reference proteome</keyword>
<proteinExistence type="predicted"/>
<gene>
    <name evidence="1" type="ORF">CDAR_533421</name>
</gene>
<dbReference type="EMBL" id="BPLQ01007314">
    <property type="protein sequence ID" value="GIY29381.1"/>
    <property type="molecule type" value="Genomic_DNA"/>
</dbReference>
<organism evidence="1 2">
    <name type="scientific">Caerostris darwini</name>
    <dbReference type="NCBI Taxonomy" id="1538125"/>
    <lineage>
        <taxon>Eukaryota</taxon>
        <taxon>Metazoa</taxon>
        <taxon>Ecdysozoa</taxon>
        <taxon>Arthropoda</taxon>
        <taxon>Chelicerata</taxon>
        <taxon>Arachnida</taxon>
        <taxon>Araneae</taxon>
        <taxon>Araneomorphae</taxon>
        <taxon>Entelegynae</taxon>
        <taxon>Araneoidea</taxon>
        <taxon>Araneidae</taxon>
        <taxon>Caerostris</taxon>
    </lineage>
</organism>
<evidence type="ECO:0000313" key="1">
    <source>
        <dbReference type="EMBL" id="GIY29381.1"/>
    </source>
</evidence>
<dbReference type="AlphaFoldDB" id="A0AAV4S9S3"/>